<feature type="region of interest" description="Disordered" evidence="6">
    <location>
        <begin position="651"/>
        <end position="676"/>
    </location>
</feature>
<feature type="compositionally biased region" description="Acidic residues" evidence="6">
    <location>
        <begin position="572"/>
        <end position="586"/>
    </location>
</feature>
<dbReference type="OrthoDB" id="5559898at2759"/>
<keyword evidence="4" id="KW-0677">Repeat</keyword>
<dbReference type="PANTHER" id="PTHR15651:SF7">
    <property type="entry name" value="ARMADILLO REPEAT-CONTAINING PROTEIN 8"/>
    <property type="match status" value="1"/>
</dbReference>
<feature type="region of interest" description="Disordered" evidence="6">
    <location>
        <begin position="60"/>
        <end position="87"/>
    </location>
</feature>
<reference evidence="7 8" key="1">
    <citation type="journal article" date="2011" name="Proc. Natl. Acad. Sci. U.S.A.">
        <title>Genome and transcriptome analyses of the mountain pine beetle-fungal symbiont Grosmannia clavigera, a lodgepole pine pathogen.</title>
        <authorList>
            <person name="DiGuistini S."/>
            <person name="Wang Y."/>
            <person name="Liao N.Y."/>
            <person name="Taylor G."/>
            <person name="Tanguay P."/>
            <person name="Feau N."/>
            <person name="Henrissat B."/>
            <person name="Chan S.K."/>
            <person name="Hesse-Orce U."/>
            <person name="Alamouti S.M."/>
            <person name="Tsui C.K.M."/>
            <person name="Docking R.T."/>
            <person name="Levasseur A."/>
            <person name="Haridas S."/>
            <person name="Robertson G."/>
            <person name="Birol I."/>
            <person name="Holt R.A."/>
            <person name="Marra M.A."/>
            <person name="Hamelin R.C."/>
            <person name="Hirst M."/>
            <person name="Jones S.J.M."/>
            <person name="Bohlmann J."/>
            <person name="Breuil C."/>
        </authorList>
    </citation>
    <scope>NUCLEOTIDE SEQUENCE [LARGE SCALE GENOMIC DNA]</scope>
    <source>
        <strain evidence="8">kw1407 / UAMH 11150</strain>
    </source>
</reference>
<feature type="compositionally biased region" description="Low complexity" evidence="6">
    <location>
        <begin position="824"/>
        <end position="842"/>
    </location>
</feature>
<feature type="compositionally biased region" description="Basic and acidic residues" evidence="6">
    <location>
        <begin position="64"/>
        <end position="76"/>
    </location>
</feature>
<feature type="compositionally biased region" description="Polar residues" evidence="6">
    <location>
        <begin position="77"/>
        <end position="87"/>
    </location>
</feature>
<feature type="compositionally biased region" description="Basic and acidic residues" evidence="6">
    <location>
        <begin position="652"/>
        <end position="664"/>
    </location>
</feature>
<proteinExistence type="predicted"/>
<feature type="region of interest" description="Disordered" evidence="6">
    <location>
        <begin position="1002"/>
        <end position="1022"/>
    </location>
</feature>
<keyword evidence="8" id="KW-1185">Reference proteome</keyword>
<keyword evidence="3" id="KW-0963">Cytoplasm</keyword>
<evidence type="ECO:0000256" key="1">
    <source>
        <dbReference type="ARBA" id="ARBA00004123"/>
    </source>
</evidence>
<sequence length="1145" mass="123060">MVLIQSHPILERFRNARTPGDRIQALQALKNDTVGHVLKKSRWVELGVLRPVVRCVGLSRSASRHGDSHGRQDSSRRPSSATPPDSLSQVDLARLQALELLGVFASGGPSFLAPLHAAGALPAILSCIDPLTSHPRLVYAALRAMVTMSKAATLVNSSPLSAAPPPPLTVVTLADALFSNHHLGALHNIISAPQQQQHWWAESIANIAMGLIGPLCREERHQVALANAGILDDLAVKVASLVVARGQVIPGAEITAEKEGLREAIPEAASPRMDVAALLLAVTAIVGDSRLRACMMLYSPSILAIFPQIAFESSANDIYAAWNALCMGGLSNLHEQPLGALDLLLPAIPSQQSRAYFAQSSPFPPLGVSLSRDNLAALGLGGSTGKRSGSHSQPLPGWAVMSRESTSPLAPEWEAVEAESPMIPWLLGLVRSSSGMIRLAAASVLTSLFRAQLASKSREAAMALLVVPLLLRMLSDAATKGIGNGNGDDDNTVTEQRAITETALTVLARLVANKEVLQKAAVDCGATGILAKLLKESYEPSPSRSLLRPWNPTPAPSRTVTPDMASRGGKSDEDDDDDIDNEEDDNDARASKLGPVGQNALLAYRIRLRAATLKAIAALIASKYDYQKRFVEQEVMPYVVASLSPTPCKPRNAKEPMRVPKDGEAAAAGGGGADEEVDPEYGRNPVDVLVAACNCVRMLSRSIAILRVTLEDAGVAAPVLRLLRHPEIEVQNAATAVVCNLVTETSPMREQFAEADIMGILCGHAHSHNSSLRLNALWALKHFVDGVEPERKKACLEQLGSGWLVRLIAPGMEDEPSLFTWAKSGGSSSSSSSSNNNNNNHSSMDEDVVMDLPDVDDDNDEDDEDEDDEDGIEVAVAAATGAEVAGRAVSSSLYRARFPRMSHERSRTGRLRQAEAKLAMLREVELAQPRRHPNRSDDVEIQEQGLNLIRNLIGPGPSAGGSANDALRETTDMIDHLFSEIGQDRLFQILLSKLRTRVLHERGGSNMGSGTASTTGTTSTTNTTNTQARVLYPHTKIVEAVVFIMVHISASVPRHRQLVVAQTELLKALVAQFGSRNKGVRLALCHLLSNLTWREDAADTASVSLRTLELKRLGLLNQLQVLQEEDVELDVREQAKMAIHQMGRD</sequence>
<dbReference type="GO" id="GO:0005737">
    <property type="term" value="C:cytoplasm"/>
    <property type="evidence" value="ECO:0007669"/>
    <property type="project" value="UniProtKB-SubCell"/>
</dbReference>
<dbReference type="InterPro" id="IPR011989">
    <property type="entry name" value="ARM-like"/>
</dbReference>
<dbReference type="GO" id="GO:0043161">
    <property type="term" value="P:proteasome-mediated ubiquitin-dependent protein catabolic process"/>
    <property type="evidence" value="ECO:0007669"/>
    <property type="project" value="TreeGrafter"/>
</dbReference>
<gene>
    <name evidence="7" type="ORF">CMQ_4652</name>
</gene>
<dbReference type="HOGENOM" id="CLU_002741_2_0_1"/>
<accession>F0XTL5</accession>
<dbReference type="InParanoid" id="F0XTL5"/>
<dbReference type="RefSeq" id="XP_014168283.1">
    <property type="nucleotide sequence ID" value="XM_014312808.1"/>
</dbReference>
<name>F0XTL5_GROCL</name>
<dbReference type="InterPro" id="IPR000225">
    <property type="entry name" value="Armadillo"/>
</dbReference>
<organism evidence="8">
    <name type="scientific">Grosmannia clavigera (strain kw1407 / UAMH 11150)</name>
    <name type="common">Blue stain fungus</name>
    <name type="synonym">Graphiocladiella clavigera</name>
    <dbReference type="NCBI Taxonomy" id="655863"/>
    <lineage>
        <taxon>Eukaryota</taxon>
        <taxon>Fungi</taxon>
        <taxon>Dikarya</taxon>
        <taxon>Ascomycota</taxon>
        <taxon>Pezizomycotina</taxon>
        <taxon>Sordariomycetes</taxon>
        <taxon>Sordariomycetidae</taxon>
        <taxon>Ophiostomatales</taxon>
        <taxon>Ophiostomataceae</taxon>
        <taxon>Leptographium</taxon>
    </lineage>
</organism>
<evidence type="ECO:0000256" key="2">
    <source>
        <dbReference type="ARBA" id="ARBA00004496"/>
    </source>
</evidence>
<dbReference type="STRING" id="655863.F0XTL5"/>
<evidence type="ECO:0000256" key="3">
    <source>
        <dbReference type="ARBA" id="ARBA00022490"/>
    </source>
</evidence>
<dbReference type="InterPro" id="IPR016024">
    <property type="entry name" value="ARM-type_fold"/>
</dbReference>
<evidence type="ECO:0000256" key="5">
    <source>
        <dbReference type="ARBA" id="ARBA00023242"/>
    </source>
</evidence>
<dbReference type="PANTHER" id="PTHR15651">
    <property type="entry name" value="ARMADILLO REPEAT-CONTAINING PROTEIN 8"/>
    <property type="match status" value="1"/>
</dbReference>
<dbReference type="Gene3D" id="1.25.10.10">
    <property type="entry name" value="Leucine-rich Repeat Variant"/>
    <property type="match status" value="4"/>
</dbReference>
<protein>
    <submittedName>
        <fullName evidence="7">Armadillo repeat protein</fullName>
    </submittedName>
</protein>
<comment type="subcellular location">
    <subcellularLocation>
        <location evidence="2">Cytoplasm</location>
    </subcellularLocation>
    <subcellularLocation>
        <location evidence="1">Nucleus</location>
    </subcellularLocation>
</comment>
<dbReference type="InterPro" id="IPR038739">
    <property type="entry name" value="ARMC8/Vid28"/>
</dbReference>
<dbReference type="SMART" id="SM00185">
    <property type="entry name" value="ARM"/>
    <property type="match status" value="5"/>
</dbReference>
<dbReference type="SUPFAM" id="SSF48371">
    <property type="entry name" value="ARM repeat"/>
    <property type="match status" value="2"/>
</dbReference>
<feature type="region of interest" description="Disordered" evidence="6">
    <location>
        <begin position="819"/>
        <end position="870"/>
    </location>
</feature>
<dbReference type="AlphaFoldDB" id="F0XTL5"/>
<evidence type="ECO:0000313" key="7">
    <source>
        <dbReference type="EMBL" id="EFW98800.1"/>
    </source>
</evidence>
<feature type="region of interest" description="Disordered" evidence="6">
    <location>
        <begin position="541"/>
        <end position="593"/>
    </location>
</feature>
<dbReference type="GeneID" id="25977887"/>
<dbReference type="Proteomes" id="UP000007796">
    <property type="component" value="Unassembled WGS sequence"/>
</dbReference>
<evidence type="ECO:0000313" key="8">
    <source>
        <dbReference type="Proteomes" id="UP000007796"/>
    </source>
</evidence>
<dbReference type="GO" id="GO:0005634">
    <property type="term" value="C:nucleus"/>
    <property type="evidence" value="ECO:0007669"/>
    <property type="project" value="UniProtKB-SubCell"/>
</dbReference>
<keyword evidence="5" id="KW-0539">Nucleus</keyword>
<dbReference type="GO" id="GO:0034657">
    <property type="term" value="C:GID complex"/>
    <property type="evidence" value="ECO:0007669"/>
    <property type="project" value="TreeGrafter"/>
</dbReference>
<dbReference type="eggNOG" id="KOG1293">
    <property type="taxonomic scope" value="Eukaryota"/>
</dbReference>
<feature type="compositionally biased region" description="Low complexity" evidence="6">
    <location>
        <begin position="1008"/>
        <end position="1022"/>
    </location>
</feature>
<evidence type="ECO:0000256" key="4">
    <source>
        <dbReference type="ARBA" id="ARBA00022737"/>
    </source>
</evidence>
<dbReference type="EMBL" id="GL630006">
    <property type="protein sequence ID" value="EFW98800.1"/>
    <property type="molecule type" value="Genomic_DNA"/>
</dbReference>
<feature type="compositionally biased region" description="Acidic residues" evidence="6">
    <location>
        <begin position="845"/>
        <end position="870"/>
    </location>
</feature>
<evidence type="ECO:0000256" key="6">
    <source>
        <dbReference type="SAM" id="MobiDB-lite"/>
    </source>
</evidence>